<dbReference type="PROSITE" id="PS00903">
    <property type="entry name" value="CYT_DCMP_DEAMINASES_1"/>
    <property type="match status" value="1"/>
</dbReference>
<dbReference type="InterPro" id="IPR002125">
    <property type="entry name" value="CMP_dCMP_dom"/>
</dbReference>
<evidence type="ECO:0000256" key="3">
    <source>
        <dbReference type="ARBA" id="ARBA00022801"/>
    </source>
</evidence>
<organism evidence="6">
    <name type="scientific">viral metagenome</name>
    <dbReference type="NCBI Taxonomy" id="1070528"/>
    <lineage>
        <taxon>unclassified sequences</taxon>
        <taxon>metagenomes</taxon>
        <taxon>organismal metagenomes</taxon>
    </lineage>
</organism>
<keyword evidence="2" id="KW-0479">Metal-binding</keyword>
<dbReference type="SUPFAM" id="SSF53927">
    <property type="entry name" value="Cytidine deaminase-like"/>
    <property type="match status" value="1"/>
</dbReference>
<sequence length="225" mass="25463">MTCKNCDPKYNYPGRMIKVASPDWECPICAYCGDKIFDERKIIDMAESIRYASQSRWDEYFLRLCETVSNKSPCLSRTIGVVLTRHNSVVATGYNGPARGVPHCGHERLKVDESLQKAINSKVIDRRELDITCPRQLMNYKTGKGLEWCLASHAEQNVIANAAMLGVNVYDTTLYMNCVLPCKNCMSLLINAGISEIVVTSLNPYDDYSKYILNHSSIKVREFDI</sequence>
<keyword evidence="4" id="KW-0862">Zinc</keyword>
<accession>A0A6M3IV93</accession>
<evidence type="ECO:0000259" key="5">
    <source>
        <dbReference type="PROSITE" id="PS51747"/>
    </source>
</evidence>
<dbReference type="Gene3D" id="3.40.140.10">
    <property type="entry name" value="Cytidine Deaminase, domain 2"/>
    <property type="match status" value="1"/>
</dbReference>
<dbReference type="EMBL" id="MT141410">
    <property type="protein sequence ID" value="QJA60482.1"/>
    <property type="molecule type" value="Genomic_DNA"/>
</dbReference>
<dbReference type="AlphaFoldDB" id="A0A6M3IV93"/>
<evidence type="ECO:0000256" key="4">
    <source>
        <dbReference type="ARBA" id="ARBA00022833"/>
    </source>
</evidence>
<proteinExistence type="inferred from homology"/>
<evidence type="ECO:0000313" key="6">
    <source>
        <dbReference type="EMBL" id="QJA60482.1"/>
    </source>
</evidence>
<gene>
    <name evidence="6" type="ORF">MM415B01114_0032</name>
</gene>
<dbReference type="GO" id="GO:0008270">
    <property type="term" value="F:zinc ion binding"/>
    <property type="evidence" value="ECO:0007669"/>
    <property type="project" value="InterPro"/>
</dbReference>
<reference evidence="6" key="1">
    <citation type="submission" date="2020-03" db="EMBL/GenBank/DDBJ databases">
        <title>The deep terrestrial virosphere.</title>
        <authorList>
            <person name="Holmfeldt K."/>
            <person name="Nilsson E."/>
            <person name="Simone D."/>
            <person name="Lopez-Fernandez M."/>
            <person name="Wu X."/>
            <person name="de Brujin I."/>
            <person name="Lundin D."/>
            <person name="Andersson A."/>
            <person name="Bertilsson S."/>
            <person name="Dopson M."/>
        </authorList>
    </citation>
    <scope>NUCLEOTIDE SEQUENCE</scope>
    <source>
        <strain evidence="6">MM415B01114</strain>
    </source>
</reference>
<dbReference type="Pfam" id="PF00383">
    <property type="entry name" value="dCMP_cyt_deam_1"/>
    <property type="match status" value="1"/>
</dbReference>
<dbReference type="InterPro" id="IPR015517">
    <property type="entry name" value="dCMP_deaminase-rel"/>
</dbReference>
<comment type="similarity">
    <text evidence="1">Belongs to the cytidine and deoxycytidylate deaminase family.</text>
</comment>
<evidence type="ECO:0000256" key="2">
    <source>
        <dbReference type="ARBA" id="ARBA00022723"/>
    </source>
</evidence>
<keyword evidence="3" id="KW-0378">Hydrolase</keyword>
<dbReference type="InterPro" id="IPR016192">
    <property type="entry name" value="APOBEC/CMP_deaminase_Zn-bd"/>
</dbReference>
<dbReference type="PANTHER" id="PTHR11086:SF18">
    <property type="entry name" value="DEOXYCYTIDYLATE DEAMINASE"/>
    <property type="match status" value="1"/>
</dbReference>
<dbReference type="GO" id="GO:0005737">
    <property type="term" value="C:cytoplasm"/>
    <property type="evidence" value="ECO:0007669"/>
    <property type="project" value="TreeGrafter"/>
</dbReference>
<dbReference type="InterPro" id="IPR016193">
    <property type="entry name" value="Cytidine_deaminase-like"/>
</dbReference>
<protein>
    <submittedName>
        <fullName evidence="6">Putative CMP/dCMP deaminase zinc-binding</fullName>
    </submittedName>
</protein>
<dbReference type="PANTHER" id="PTHR11086">
    <property type="entry name" value="DEOXYCYTIDYLATE DEAMINASE-RELATED"/>
    <property type="match status" value="1"/>
</dbReference>
<name>A0A6M3IV93_9ZZZZ</name>
<dbReference type="PROSITE" id="PS51747">
    <property type="entry name" value="CYT_DCMP_DEAMINASES_2"/>
    <property type="match status" value="1"/>
</dbReference>
<dbReference type="GO" id="GO:0004132">
    <property type="term" value="F:dCMP deaminase activity"/>
    <property type="evidence" value="ECO:0007669"/>
    <property type="project" value="TreeGrafter"/>
</dbReference>
<feature type="domain" description="CMP/dCMP-type deaminase" evidence="5">
    <location>
        <begin position="56"/>
        <end position="225"/>
    </location>
</feature>
<evidence type="ECO:0000256" key="1">
    <source>
        <dbReference type="ARBA" id="ARBA00006576"/>
    </source>
</evidence>